<dbReference type="Pfam" id="PF09261">
    <property type="entry name" value="Alpha-mann_mid"/>
    <property type="match status" value="1"/>
</dbReference>
<feature type="domain" description="Glycoside hydrolase family 38 central" evidence="5">
    <location>
        <begin position="296"/>
        <end position="369"/>
    </location>
</feature>
<dbReference type="GO" id="GO:0009313">
    <property type="term" value="P:oligosaccharide catabolic process"/>
    <property type="evidence" value="ECO:0007669"/>
    <property type="project" value="TreeGrafter"/>
</dbReference>
<dbReference type="InterPro" id="IPR015341">
    <property type="entry name" value="Glyco_hydro_38_cen"/>
</dbReference>
<dbReference type="InterPro" id="IPR027291">
    <property type="entry name" value="Glyco_hydro_38_N_sf"/>
</dbReference>
<keyword evidence="2" id="KW-0479">Metal-binding</keyword>
<evidence type="ECO:0000256" key="1">
    <source>
        <dbReference type="ARBA" id="ARBA00009792"/>
    </source>
</evidence>
<name>A0A329MN23_9BACL</name>
<dbReference type="InterPro" id="IPR000602">
    <property type="entry name" value="Glyco_hydro_38_N"/>
</dbReference>
<accession>A0A329MN23</accession>
<dbReference type="SMART" id="SM00872">
    <property type="entry name" value="Alpha-mann_mid"/>
    <property type="match status" value="1"/>
</dbReference>
<dbReference type="GO" id="GO:0004559">
    <property type="term" value="F:alpha-mannosidase activity"/>
    <property type="evidence" value="ECO:0007669"/>
    <property type="project" value="InterPro"/>
</dbReference>
<gene>
    <name evidence="6" type="ORF">DQG23_13130</name>
</gene>
<dbReference type="Pfam" id="PF07748">
    <property type="entry name" value="Glyco_hydro_38C"/>
    <property type="match status" value="1"/>
</dbReference>
<dbReference type="Proteomes" id="UP000250369">
    <property type="component" value="Unassembled WGS sequence"/>
</dbReference>
<comment type="caution">
    <text evidence="6">The sequence shown here is derived from an EMBL/GenBank/DDBJ whole genome shotgun (WGS) entry which is preliminary data.</text>
</comment>
<evidence type="ECO:0000256" key="2">
    <source>
        <dbReference type="ARBA" id="ARBA00022723"/>
    </source>
</evidence>
<dbReference type="InterPro" id="IPR041147">
    <property type="entry name" value="GH38_C"/>
</dbReference>
<dbReference type="GO" id="GO:0046872">
    <property type="term" value="F:metal ion binding"/>
    <property type="evidence" value="ECO:0007669"/>
    <property type="project" value="UniProtKB-KW"/>
</dbReference>
<dbReference type="InterPro" id="IPR011682">
    <property type="entry name" value="Glyco_hydro_38_C"/>
</dbReference>
<dbReference type="Gene3D" id="2.60.40.2220">
    <property type="match status" value="1"/>
</dbReference>
<organism evidence="6 7">
    <name type="scientific">Paenibacillus contaminans</name>
    <dbReference type="NCBI Taxonomy" id="450362"/>
    <lineage>
        <taxon>Bacteria</taxon>
        <taxon>Bacillati</taxon>
        <taxon>Bacillota</taxon>
        <taxon>Bacilli</taxon>
        <taxon>Bacillales</taxon>
        <taxon>Paenibacillaceae</taxon>
        <taxon>Paenibacillus</taxon>
    </lineage>
</organism>
<reference evidence="6 7" key="1">
    <citation type="journal article" date="2009" name="Int. J. Syst. Evol. Microbiol.">
        <title>Paenibacillus contaminans sp. nov., isolated from a contaminated laboratory plate.</title>
        <authorList>
            <person name="Chou J.H."/>
            <person name="Lee J.H."/>
            <person name="Lin M.C."/>
            <person name="Chang P.S."/>
            <person name="Arun A.B."/>
            <person name="Young C.C."/>
            <person name="Chen W.M."/>
        </authorList>
    </citation>
    <scope>NUCLEOTIDE SEQUENCE [LARGE SCALE GENOMIC DNA]</scope>
    <source>
        <strain evidence="6 7">CKOBP-6</strain>
    </source>
</reference>
<dbReference type="SUPFAM" id="SSF88713">
    <property type="entry name" value="Glycoside hydrolase/deacetylase"/>
    <property type="match status" value="1"/>
</dbReference>
<dbReference type="Gene3D" id="2.70.98.30">
    <property type="entry name" value="Golgi alpha-mannosidase II, domain 4"/>
    <property type="match status" value="1"/>
</dbReference>
<dbReference type="InterPro" id="IPR011013">
    <property type="entry name" value="Gal_mutarotase_sf_dom"/>
</dbReference>
<evidence type="ECO:0000256" key="3">
    <source>
        <dbReference type="ARBA" id="ARBA00022801"/>
    </source>
</evidence>
<sequence length="889" mass="101961">MSSKPTIYYYSSTHWDREWYESFQGFRFRLVDMMNEMIDVLETRPEFQTFHLDGQTIVLEDFNEIAPEKRERLARLIQKGRLVVGPWYVMPDEFLVSGESLIRNLQIGRRISREWGAEPWKYGFVCDIFGHIAQMPQIFNGFDIPYALLGRGLNEHDVPAHFRWSSPDGSECLTFKLQDHSSYGAFLVVLQHAEKQRLSMEDTKQAIQKAIDLEKSRSPIPITLLMDCQDHARIRPNTGEYLEMIRELYPDAEIKHTNLEQMGGQLESFKEQMPIRQGELNEPGKNPGSTYLITHTLSSRYPLKQANDECQIALEKWAEPLAALSGLRGRFIPQTYTQLAYKYLIANHPHDSICGCSIDQVHEDMRYRFSQAKEIASLVTGSFLGKELKSVESEESDGTRALYLWNPLFFPRRCVVTLDIDFDPGYTAQFQEPFGYEPKNSFRIYDCQGKEVPYGLCQIKRNYNAKDHERATKTVDRHTVTLEVELPAMGSAVYKVVPSPVPTRYLERLSRYDREAENEYVKLAVNDNGSISVTDKRSGRIYDNLLSYLDDGEIGDGWYHANPVEDRIVSSGGAACTIETIENGPVRTVFQITHEMNVPKCLDQNPHGLRRSDEQVKLVIRSRIGLSQGAHYVDVETDINNQARDHRLRLVVPTGIESSSYFVNQQFAFLERKTGHRTETQSWKEYDVPEKQMNGIAGKRNKDGTGLAFLSAYGLHECAAPDDRNGTLHITLYRSFRKTYLTNGEEGGQLIGPLRFKYALAVMDASTTYADLNRLQEHLQTDVFSSSVKVNETFIPAEPISYFRLSESDICLSVLKRPEDGKQGELIVRCYNLSEDPSSARFTCFRRVKKVTETNLYEESVKEIAHDPDGFDIHLGKWKIQTFRIELEI</sequence>
<evidence type="ECO:0000256" key="4">
    <source>
        <dbReference type="ARBA" id="ARBA00023295"/>
    </source>
</evidence>
<dbReference type="InterPro" id="IPR037094">
    <property type="entry name" value="Glyco_hydro_38_cen_sf"/>
</dbReference>
<keyword evidence="4" id="KW-0326">Glycosidase</keyword>
<keyword evidence="3" id="KW-0378">Hydrolase</keyword>
<dbReference type="Pfam" id="PF17677">
    <property type="entry name" value="Glyco_hydro38C2"/>
    <property type="match status" value="1"/>
</dbReference>
<dbReference type="AlphaFoldDB" id="A0A329MN23"/>
<keyword evidence="7" id="KW-1185">Reference proteome</keyword>
<dbReference type="GO" id="GO:0030246">
    <property type="term" value="F:carbohydrate binding"/>
    <property type="evidence" value="ECO:0007669"/>
    <property type="project" value="InterPro"/>
</dbReference>
<dbReference type="PANTHER" id="PTHR46017:SF2">
    <property type="entry name" value="MANNOSYLGLYCERATE HYDROLASE"/>
    <property type="match status" value="1"/>
</dbReference>
<dbReference type="Gene3D" id="1.20.1270.50">
    <property type="entry name" value="Glycoside hydrolase family 38, central domain"/>
    <property type="match status" value="1"/>
</dbReference>
<dbReference type="Gene3D" id="3.20.110.10">
    <property type="entry name" value="Glycoside hydrolase 38, N terminal domain"/>
    <property type="match status" value="1"/>
</dbReference>
<dbReference type="Pfam" id="PF01074">
    <property type="entry name" value="Glyco_hydro_38N"/>
    <property type="match status" value="1"/>
</dbReference>
<dbReference type="InterPro" id="IPR028995">
    <property type="entry name" value="Glyco_hydro_57/38_cen_sf"/>
</dbReference>
<dbReference type="GO" id="GO:0006013">
    <property type="term" value="P:mannose metabolic process"/>
    <property type="evidence" value="ECO:0007669"/>
    <property type="project" value="InterPro"/>
</dbReference>
<dbReference type="InterPro" id="IPR011330">
    <property type="entry name" value="Glyco_hydro/deAcase_b/a-brl"/>
</dbReference>
<dbReference type="EMBL" id="QMFB01000006">
    <property type="protein sequence ID" value="RAV21022.1"/>
    <property type="molecule type" value="Genomic_DNA"/>
</dbReference>
<evidence type="ECO:0000259" key="5">
    <source>
        <dbReference type="SMART" id="SM00872"/>
    </source>
</evidence>
<evidence type="ECO:0000313" key="7">
    <source>
        <dbReference type="Proteomes" id="UP000250369"/>
    </source>
</evidence>
<dbReference type="SUPFAM" id="SSF74650">
    <property type="entry name" value="Galactose mutarotase-like"/>
    <property type="match status" value="1"/>
</dbReference>
<comment type="similarity">
    <text evidence="1">Belongs to the glycosyl hydrolase 38 family.</text>
</comment>
<protein>
    <recommendedName>
        <fullName evidence="5">Glycoside hydrolase family 38 central domain-containing protein</fullName>
    </recommendedName>
</protein>
<dbReference type="SUPFAM" id="SSF88688">
    <property type="entry name" value="Families 57/38 glycoside transferase middle domain"/>
    <property type="match status" value="1"/>
</dbReference>
<dbReference type="RefSeq" id="WP_113031302.1">
    <property type="nucleotide sequence ID" value="NZ_QMFB01000006.1"/>
</dbReference>
<proteinExistence type="inferred from homology"/>
<dbReference type="PANTHER" id="PTHR46017">
    <property type="entry name" value="ALPHA-MANNOSIDASE 2C1"/>
    <property type="match status" value="1"/>
</dbReference>
<dbReference type="OrthoDB" id="9764050at2"/>
<evidence type="ECO:0000313" key="6">
    <source>
        <dbReference type="EMBL" id="RAV21022.1"/>
    </source>
</evidence>